<protein>
    <submittedName>
        <fullName evidence="1">Cytochrome b6 (Plastid)</fullName>
    </submittedName>
</protein>
<reference evidence="1" key="1">
    <citation type="journal article" date="2023" name="GigaByte">
        <title>Genome assembly of the bearded iris, Iris pallida Lam.</title>
        <authorList>
            <person name="Bruccoleri R.E."/>
            <person name="Oakeley E.J."/>
            <person name="Faust A.M.E."/>
            <person name="Altorfer M."/>
            <person name="Dessus-Babus S."/>
            <person name="Burckhardt D."/>
            <person name="Oertli M."/>
            <person name="Naumann U."/>
            <person name="Petersen F."/>
            <person name="Wong J."/>
        </authorList>
    </citation>
    <scope>NUCLEOTIDE SEQUENCE</scope>
    <source>
        <strain evidence="1">GSM-AAB239-AS_SAM_17_03QT</strain>
    </source>
</reference>
<evidence type="ECO:0000313" key="1">
    <source>
        <dbReference type="EMBL" id="KAJ6797571.1"/>
    </source>
</evidence>
<gene>
    <name evidence="1" type="ORF">M6B38_217900</name>
</gene>
<sequence>MQFLQVNAQFPSRLINLIIIKCFLDCLMSFDWCLSPKHLNFLTYKIFTCY</sequence>
<reference evidence="1" key="2">
    <citation type="submission" date="2023-04" db="EMBL/GenBank/DDBJ databases">
        <authorList>
            <person name="Bruccoleri R.E."/>
            <person name="Oakeley E.J."/>
            <person name="Faust A.-M."/>
            <person name="Dessus-Babus S."/>
            <person name="Altorfer M."/>
            <person name="Burckhardt D."/>
            <person name="Oertli M."/>
            <person name="Naumann U."/>
            <person name="Petersen F."/>
            <person name="Wong J."/>
        </authorList>
    </citation>
    <scope>NUCLEOTIDE SEQUENCE</scope>
    <source>
        <strain evidence="1">GSM-AAB239-AS_SAM_17_03QT</strain>
        <tissue evidence="1">Leaf</tissue>
    </source>
</reference>
<dbReference type="Proteomes" id="UP001140949">
    <property type="component" value="Unassembled WGS sequence"/>
</dbReference>
<organism evidence="1 2">
    <name type="scientific">Iris pallida</name>
    <name type="common">Sweet iris</name>
    <dbReference type="NCBI Taxonomy" id="29817"/>
    <lineage>
        <taxon>Eukaryota</taxon>
        <taxon>Viridiplantae</taxon>
        <taxon>Streptophyta</taxon>
        <taxon>Embryophyta</taxon>
        <taxon>Tracheophyta</taxon>
        <taxon>Spermatophyta</taxon>
        <taxon>Magnoliopsida</taxon>
        <taxon>Liliopsida</taxon>
        <taxon>Asparagales</taxon>
        <taxon>Iridaceae</taxon>
        <taxon>Iridoideae</taxon>
        <taxon>Irideae</taxon>
        <taxon>Iris</taxon>
    </lineage>
</organism>
<accession>A0AAX6E0R9</accession>
<dbReference type="AlphaFoldDB" id="A0AAX6E0R9"/>
<name>A0AAX6E0R9_IRIPA</name>
<evidence type="ECO:0000313" key="2">
    <source>
        <dbReference type="Proteomes" id="UP001140949"/>
    </source>
</evidence>
<comment type="caution">
    <text evidence="1">The sequence shown here is derived from an EMBL/GenBank/DDBJ whole genome shotgun (WGS) entry which is preliminary data.</text>
</comment>
<dbReference type="EMBL" id="JANAVB010040818">
    <property type="protein sequence ID" value="KAJ6797571.1"/>
    <property type="molecule type" value="Genomic_DNA"/>
</dbReference>
<keyword evidence="2" id="KW-1185">Reference proteome</keyword>
<proteinExistence type="predicted"/>